<dbReference type="NCBIfam" id="TIGR00689">
    <property type="entry name" value="rpiB_lacA_lacB"/>
    <property type="match status" value="1"/>
</dbReference>
<evidence type="ECO:0008006" key="4">
    <source>
        <dbReference type="Google" id="ProtNLM"/>
    </source>
</evidence>
<dbReference type="InterPro" id="IPR003500">
    <property type="entry name" value="RpiB_LacA_LacB"/>
</dbReference>
<proteinExistence type="inferred from homology"/>
<comment type="similarity">
    <text evidence="1">Belongs to the LacAB/RpiB family.</text>
</comment>
<name>A0A0G0G9F2_9BACT</name>
<dbReference type="SUPFAM" id="SSF89623">
    <property type="entry name" value="Ribose/Galactose isomerase RpiB/AlsB"/>
    <property type="match status" value="1"/>
</dbReference>
<organism evidence="2 3">
    <name type="scientific">Candidatus Wolfebacteria bacterium GW2011_GWC1_37_10</name>
    <dbReference type="NCBI Taxonomy" id="1619010"/>
    <lineage>
        <taxon>Bacteria</taxon>
        <taxon>Candidatus Wolfeibacteriota</taxon>
    </lineage>
</organism>
<dbReference type="EMBL" id="LBSR01000007">
    <property type="protein sequence ID" value="KKQ22685.1"/>
    <property type="molecule type" value="Genomic_DNA"/>
</dbReference>
<dbReference type="PIRSF" id="PIRSF005384">
    <property type="entry name" value="RpiB_LacA_B"/>
    <property type="match status" value="1"/>
</dbReference>
<dbReference type="Pfam" id="PF02502">
    <property type="entry name" value="LacAB_rpiB"/>
    <property type="match status" value="1"/>
</dbReference>
<accession>A0A0G0G9F2</accession>
<dbReference type="Gene3D" id="3.40.1400.10">
    <property type="entry name" value="Sugar-phosphate isomerase, RpiB/LacA/LacB"/>
    <property type="match status" value="1"/>
</dbReference>
<dbReference type="PANTHER" id="PTHR30345">
    <property type="entry name" value="RIBOSE-5-PHOSPHATE ISOMERASE B"/>
    <property type="match status" value="1"/>
</dbReference>
<evidence type="ECO:0000313" key="3">
    <source>
        <dbReference type="Proteomes" id="UP000034044"/>
    </source>
</evidence>
<dbReference type="GO" id="GO:0005975">
    <property type="term" value="P:carbohydrate metabolic process"/>
    <property type="evidence" value="ECO:0007669"/>
    <property type="project" value="InterPro"/>
</dbReference>
<sequence length="129" mass="14213">MKNQGYEIIDAGNGNLDKGDDYPDFAKLVARAISQDPINRRGILICGSGAGVDIVANKFDGVRSALATNVEQAKMSRSDDDTNILSLAAEFTNEESAKEILNVWLKTPFSGEEKHKRRLEKISEIEENN</sequence>
<dbReference type="GO" id="GO:0016861">
    <property type="term" value="F:intramolecular oxidoreductase activity, interconverting aldoses and ketoses"/>
    <property type="evidence" value="ECO:0007669"/>
    <property type="project" value="UniProtKB-ARBA"/>
</dbReference>
<reference evidence="2 3" key="1">
    <citation type="journal article" date="2015" name="Nature">
        <title>rRNA introns, odd ribosomes, and small enigmatic genomes across a large radiation of phyla.</title>
        <authorList>
            <person name="Brown C.T."/>
            <person name="Hug L.A."/>
            <person name="Thomas B.C."/>
            <person name="Sharon I."/>
            <person name="Castelle C.J."/>
            <person name="Singh A."/>
            <person name="Wilkins M.J."/>
            <person name="Williams K.H."/>
            <person name="Banfield J.F."/>
        </authorList>
    </citation>
    <scope>NUCLEOTIDE SEQUENCE [LARGE SCALE GENOMIC DNA]</scope>
</reference>
<dbReference type="Proteomes" id="UP000034044">
    <property type="component" value="Unassembled WGS sequence"/>
</dbReference>
<dbReference type="InterPro" id="IPR036569">
    <property type="entry name" value="RpiB_LacA_LacB_sf"/>
</dbReference>
<dbReference type="PATRIC" id="fig|1619010.3.peg.286"/>
<evidence type="ECO:0000313" key="2">
    <source>
        <dbReference type="EMBL" id="KKQ22685.1"/>
    </source>
</evidence>
<protein>
    <recommendedName>
        <fullName evidence="4">Ribose-5-phosphate isomerase</fullName>
    </recommendedName>
</protein>
<gene>
    <name evidence="2" type="ORF">US36_C0007G0018</name>
</gene>
<comment type="caution">
    <text evidence="2">The sequence shown here is derived from an EMBL/GenBank/DDBJ whole genome shotgun (WGS) entry which is preliminary data.</text>
</comment>
<dbReference type="PANTHER" id="PTHR30345:SF0">
    <property type="entry name" value="DNA DAMAGE-REPAIR_TOLERATION PROTEIN DRT102"/>
    <property type="match status" value="1"/>
</dbReference>
<evidence type="ECO:0000256" key="1">
    <source>
        <dbReference type="ARBA" id="ARBA00008754"/>
    </source>
</evidence>
<dbReference type="AlphaFoldDB" id="A0A0G0G9F2"/>